<dbReference type="PANTHER" id="PTHR15157">
    <property type="entry name" value="UV RADIATION RESISTANCE-ASSOCIATED GENE PROTEIN"/>
    <property type="match status" value="1"/>
</dbReference>
<dbReference type="GO" id="GO:0000323">
    <property type="term" value="C:lytic vacuole"/>
    <property type="evidence" value="ECO:0007669"/>
    <property type="project" value="TreeGrafter"/>
</dbReference>
<evidence type="ECO:0000256" key="2">
    <source>
        <dbReference type="ARBA" id="ARBA00013807"/>
    </source>
</evidence>
<dbReference type="GO" id="GO:0035493">
    <property type="term" value="P:SNARE complex assembly"/>
    <property type="evidence" value="ECO:0007669"/>
    <property type="project" value="TreeGrafter"/>
</dbReference>
<dbReference type="GO" id="GO:0000149">
    <property type="term" value="F:SNARE binding"/>
    <property type="evidence" value="ECO:0007669"/>
    <property type="project" value="TreeGrafter"/>
</dbReference>
<feature type="region of interest" description="Disordered" evidence="5">
    <location>
        <begin position="218"/>
        <end position="265"/>
    </location>
</feature>
<feature type="compositionally biased region" description="Polar residues" evidence="5">
    <location>
        <begin position="110"/>
        <end position="141"/>
    </location>
</feature>
<feature type="compositionally biased region" description="Gly residues" evidence="5">
    <location>
        <begin position="922"/>
        <end position="932"/>
    </location>
</feature>
<feature type="region of interest" description="Disordered" evidence="5">
    <location>
        <begin position="863"/>
        <end position="884"/>
    </location>
</feature>
<dbReference type="Pfam" id="PF10186">
    <property type="entry name" value="ATG14"/>
    <property type="match status" value="1"/>
</dbReference>
<feature type="compositionally biased region" description="Basic and acidic residues" evidence="5">
    <location>
        <begin position="89"/>
        <end position="107"/>
    </location>
</feature>
<feature type="compositionally biased region" description="Polar residues" evidence="5">
    <location>
        <begin position="285"/>
        <end position="300"/>
    </location>
</feature>
<accession>A0A9P5TU90</accession>
<name>A0A9P5TU90_GYMJU</name>
<keyword evidence="7" id="KW-1185">Reference proteome</keyword>
<dbReference type="PANTHER" id="PTHR15157:SF5">
    <property type="entry name" value="UV RADIATION RESISTANCE-ASSOCIATED GENE PROTEIN"/>
    <property type="match status" value="1"/>
</dbReference>
<reference evidence="6" key="1">
    <citation type="submission" date="2020-11" db="EMBL/GenBank/DDBJ databases">
        <authorList>
            <consortium name="DOE Joint Genome Institute"/>
            <person name="Ahrendt S."/>
            <person name="Riley R."/>
            <person name="Andreopoulos W."/>
            <person name="LaButti K."/>
            <person name="Pangilinan J."/>
            <person name="Ruiz-duenas F.J."/>
            <person name="Barrasa J.M."/>
            <person name="Sanchez-Garcia M."/>
            <person name="Camarero S."/>
            <person name="Miyauchi S."/>
            <person name="Serrano A."/>
            <person name="Linde D."/>
            <person name="Babiker R."/>
            <person name="Drula E."/>
            <person name="Ayuso-Fernandez I."/>
            <person name="Pacheco R."/>
            <person name="Padilla G."/>
            <person name="Ferreira P."/>
            <person name="Barriuso J."/>
            <person name="Kellner H."/>
            <person name="Castanera R."/>
            <person name="Alfaro M."/>
            <person name="Ramirez L."/>
            <person name="Pisabarro A.G."/>
            <person name="Kuo A."/>
            <person name="Tritt A."/>
            <person name="Lipzen A."/>
            <person name="He G."/>
            <person name="Yan M."/>
            <person name="Ng V."/>
            <person name="Cullen D."/>
            <person name="Martin F."/>
            <person name="Rosso M.-N."/>
            <person name="Henrissat B."/>
            <person name="Hibbett D."/>
            <person name="Martinez A.T."/>
            <person name="Grigoriev I.V."/>
        </authorList>
    </citation>
    <scope>NUCLEOTIDE SEQUENCE</scope>
    <source>
        <strain evidence="6">AH 44721</strain>
    </source>
</reference>
<dbReference type="GO" id="GO:0032991">
    <property type="term" value="C:protein-containing complex"/>
    <property type="evidence" value="ECO:0007669"/>
    <property type="project" value="UniProtKB-ARBA"/>
</dbReference>
<evidence type="ECO:0000256" key="5">
    <source>
        <dbReference type="SAM" id="MobiDB-lite"/>
    </source>
</evidence>
<evidence type="ECO:0000313" key="7">
    <source>
        <dbReference type="Proteomes" id="UP000724874"/>
    </source>
</evidence>
<feature type="compositionally biased region" description="Low complexity" evidence="5">
    <location>
        <begin position="827"/>
        <end position="839"/>
    </location>
</feature>
<feature type="region of interest" description="Disordered" evidence="5">
    <location>
        <begin position="822"/>
        <end position="842"/>
    </location>
</feature>
<comment type="caution">
    <text evidence="6">The sequence shown here is derived from an EMBL/GenBank/DDBJ whole genome shotgun (WGS) entry which is preliminary data.</text>
</comment>
<feature type="region of interest" description="Disordered" evidence="5">
    <location>
        <begin position="62"/>
        <end position="148"/>
    </location>
</feature>
<dbReference type="EMBL" id="JADNYJ010000002">
    <property type="protein sequence ID" value="KAF8912897.1"/>
    <property type="molecule type" value="Genomic_DNA"/>
</dbReference>
<dbReference type="Proteomes" id="UP000724874">
    <property type="component" value="Unassembled WGS sequence"/>
</dbReference>
<keyword evidence="3 4" id="KW-0175">Coiled coil</keyword>
<dbReference type="InterPro" id="IPR018791">
    <property type="entry name" value="UV_resistance/autophagy_Atg14"/>
</dbReference>
<proteinExistence type="inferred from homology"/>
<organism evidence="6 7">
    <name type="scientific">Gymnopilus junonius</name>
    <name type="common">Spectacular rustgill mushroom</name>
    <name type="synonym">Gymnopilus spectabilis subsp. junonius</name>
    <dbReference type="NCBI Taxonomy" id="109634"/>
    <lineage>
        <taxon>Eukaryota</taxon>
        <taxon>Fungi</taxon>
        <taxon>Dikarya</taxon>
        <taxon>Basidiomycota</taxon>
        <taxon>Agaricomycotina</taxon>
        <taxon>Agaricomycetes</taxon>
        <taxon>Agaricomycetidae</taxon>
        <taxon>Agaricales</taxon>
        <taxon>Agaricineae</taxon>
        <taxon>Hymenogastraceae</taxon>
        <taxon>Gymnopilus</taxon>
    </lineage>
</organism>
<evidence type="ECO:0000256" key="3">
    <source>
        <dbReference type="ARBA" id="ARBA00023054"/>
    </source>
</evidence>
<dbReference type="GO" id="GO:0005768">
    <property type="term" value="C:endosome"/>
    <property type="evidence" value="ECO:0007669"/>
    <property type="project" value="TreeGrafter"/>
</dbReference>
<dbReference type="AlphaFoldDB" id="A0A9P5TU90"/>
<comment type="similarity">
    <text evidence="1">Belongs to the ATG14 family.</text>
</comment>
<dbReference type="OrthoDB" id="72772at2759"/>
<sequence length="932" mass="102492">MPPSAAASESLQPTFEAEHYLTPRRIRHITGVQIRNLTPFPVRDSFTSALSLPLEHSHFSTSDDLASVLSRKRTRKVSTNSTTTRRSSKRDDGVPDIDPRLPVEAKGKAASSSTVAFSNGGNISTSPSSGQSLSYKSNQSLRGRRRTSSVTSFGSFHLAGPMTQSNIPQTALSGSAFLPDHSQAALQTVIDSRLVETYVAISLPSTVSTQVDSVDESLRSAPMKESSSSKFRVKNRPANTLQHEGLSSHPESAPPTRTSFKLSKGNKIESKFNLPSASRLDLASRSGSPSQRRSETTVGTSRELEQVADSELDSPIYFSPIHRPSTNPFFSMDARSGFDFPQVVDTSGQRLRIEIWGRIPLTGKEDFGWRYSSQRQFSEGESQDWKMLEAWDVILSELLPLPESTDVNPSLLASNTLLITLSPPGQVFYLPHPSTTRPSTPLAGYTSDPESEIRRAKHVNEETGNGVVHDEILPLSRRRHRKRLLSTATSTAKTASWQELFKLVTVQSLILDNETSLGEVIHKIDSFLEQDETFHLRRQISERDARIKELEQHNKAVLEECQRKKQEVMDRAEKLKKRNELLALSRLGIERQPVMNSAVDKERNQLNAVQGKITSISTFLLSTLSTIFPIELYSPPDLLFTILDVPLPIPLSPTDPAPPLALSGHKEVTEESVATALGYVAEVLQILAAYLGKNLVYPVTCIGSRSLIRDGISAMVGPRMFPLFSKGVDTYRFEYGVFLLNKNIEMFMSERNLRALDIRHTLPNLKNLLLTLSHDPASNSHSNKPPCSPVYTDLGLKTPSREPSPVREDVSTPKALHIHSNGVEGITPTASGATTPTTTMLDDSRKSKSFLGFVPFGDFLRSRYPSAGQSSDKETVKSSSSMNLKYAECEDAAGKTDADEDDRMTIYNISSDKDGGFQEGESAGGGGPVVNP</sequence>
<evidence type="ECO:0000256" key="4">
    <source>
        <dbReference type="SAM" id="Coils"/>
    </source>
</evidence>
<feature type="region of interest" description="Disordered" evidence="5">
    <location>
        <begin position="279"/>
        <end position="305"/>
    </location>
</feature>
<evidence type="ECO:0000256" key="1">
    <source>
        <dbReference type="ARBA" id="ARBA00009574"/>
    </source>
</evidence>
<protein>
    <recommendedName>
        <fullName evidence="2">Autophagy-related protein 14</fullName>
    </recommendedName>
</protein>
<gene>
    <name evidence="6" type="ORF">CPB84DRAFT_1841339</name>
</gene>
<feature type="region of interest" description="Disordered" evidence="5">
    <location>
        <begin position="908"/>
        <end position="932"/>
    </location>
</feature>
<feature type="coiled-coil region" evidence="4">
    <location>
        <begin position="540"/>
        <end position="578"/>
    </location>
</feature>
<evidence type="ECO:0000313" key="6">
    <source>
        <dbReference type="EMBL" id="KAF8912897.1"/>
    </source>
</evidence>